<feature type="compositionally biased region" description="Polar residues" evidence="6">
    <location>
        <begin position="537"/>
        <end position="574"/>
    </location>
</feature>
<feature type="compositionally biased region" description="Basic and acidic residues" evidence="6">
    <location>
        <begin position="45"/>
        <end position="65"/>
    </location>
</feature>
<dbReference type="OMA" id="MHRDERP"/>
<feature type="domain" description="C2H2-type" evidence="7">
    <location>
        <begin position="480"/>
        <end position="507"/>
    </location>
</feature>
<feature type="compositionally biased region" description="Basic and acidic residues" evidence="6">
    <location>
        <begin position="153"/>
        <end position="166"/>
    </location>
</feature>
<evidence type="ECO:0000256" key="3">
    <source>
        <dbReference type="ARBA" id="ARBA00022771"/>
    </source>
</evidence>
<dbReference type="PROSITE" id="PS00028">
    <property type="entry name" value="ZINC_FINGER_C2H2_1"/>
    <property type="match status" value="5"/>
</dbReference>
<evidence type="ECO:0000313" key="8">
    <source>
        <dbReference type="EMBL" id="EFN78085.1"/>
    </source>
</evidence>
<feature type="region of interest" description="Disordered" evidence="6">
    <location>
        <begin position="249"/>
        <end position="274"/>
    </location>
</feature>
<dbReference type="OrthoDB" id="7697749at2759"/>
<dbReference type="InParanoid" id="E2C1X3"/>
<evidence type="ECO:0000256" key="6">
    <source>
        <dbReference type="SAM" id="MobiDB-lite"/>
    </source>
</evidence>
<dbReference type="PROSITE" id="PS50157">
    <property type="entry name" value="ZINC_FINGER_C2H2_2"/>
    <property type="match status" value="3"/>
</dbReference>
<protein>
    <submittedName>
        <fullName evidence="8">Zinc finger and BTB domain-containing protein 17</fullName>
    </submittedName>
</protein>
<keyword evidence="2" id="KW-0677">Repeat</keyword>
<feature type="compositionally biased region" description="Basic and acidic residues" evidence="6">
    <location>
        <begin position="27"/>
        <end position="37"/>
    </location>
</feature>
<evidence type="ECO:0000256" key="1">
    <source>
        <dbReference type="ARBA" id="ARBA00022723"/>
    </source>
</evidence>
<reference evidence="8 9" key="1">
    <citation type="journal article" date="2010" name="Science">
        <title>Genomic comparison of the ants Camponotus floridanus and Harpegnathos saltator.</title>
        <authorList>
            <person name="Bonasio R."/>
            <person name="Zhang G."/>
            <person name="Ye C."/>
            <person name="Mutti N.S."/>
            <person name="Fang X."/>
            <person name="Qin N."/>
            <person name="Donahue G."/>
            <person name="Yang P."/>
            <person name="Li Q."/>
            <person name="Li C."/>
            <person name="Zhang P."/>
            <person name="Huang Z."/>
            <person name="Berger S.L."/>
            <person name="Reinberg D."/>
            <person name="Wang J."/>
            <person name="Liebig J."/>
        </authorList>
    </citation>
    <scope>NUCLEOTIDE SEQUENCE [LARGE SCALE GENOMIC DNA]</scope>
    <source>
        <strain evidence="8 9">R22 G/1</strain>
    </source>
</reference>
<dbReference type="PANTHER" id="PTHR24379:SF121">
    <property type="entry name" value="C2H2-TYPE DOMAIN-CONTAINING PROTEIN"/>
    <property type="match status" value="1"/>
</dbReference>
<keyword evidence="4" id="KW-0862">Zinc</keyword>
<dbReference type="AlphaFoldDB" id="E2C1X3"/>
<proteinExistence type="predicted"/>
<dbReference type="SUPFAM" id="SSF57667">
    <property type="entry name" value="beta-beta-alpha zinc fingers"/>
    <property type="match status" value="1"/>
</dbReference>
<feature type="compositionally biased region" description="Polar residues" evidence="6">
    <location>
        <begin position="729"/>
        <end position="745"/>
    </location>
</feature>
<sequence>MVLRPSNEGESRLVGENAIGFVVRWKEKNRGEKERPESVVLRSEMPNKKETIEHRGEFRNGDHDGYTALPLSPFRLTDFEFECKTEPDSAGEGLSEFDTTPTNLEDMSHIPMPTIKNPIVLLERCDKIWETLQLIRTQDTELTASEDEDKDEEEKGKGENRHEDRKIESFFKKTEQICPSKPLKTLPIKSLRKLTNDSKTPFQFSVQRTRKLFPCIVCGKQYLEKRSLRKHALNIHGIIIPVKHRRPRKPDITDIQDSNTLHNKGNSNSDKCYNNKYSHRKMTTGKTKAMKFPSILTHLKRSENVSNVDSINVQSEKTKTKPVISIKSQYNRCVLCQQKVKCVKKHLINYHKIGCSANMLKQLETSLVVEATVSSDSKKSMLKEILSGSKKPMLKDILSGSKKPMLKDILSGKPSETSITKGMQNKYHMVRNKDKIHESSQVPQKRKYTSPYATAKKRFRLSNGRYASPQDIEEHMQKKYKCDICLGVYSSTHTFNKHRRIHASRGETKENFHKFKCNYFNSPLSKRYQQLMGVTKSTNTVPGNVNNGLSSDSRNVQSNDSKTSSPNQRTSRISRTADANKEDTTCSCGRSFRNLSILRMHKDNCKIHKQEEKRTQHNTRDGYSSDRDSGIGINITIKKRNNSYEIVGKDGEEDKQINVRDDDTPLSNGVSHNVVENAATADTVQQLDKSETSKYSKTHSVLKIRDADEDLIIDIEEDSQQSNKKRKQTVTQENDTQENGISLKTEQQDVDEGVAKEDNTVENIRSLKQMCQEVIKKISTLQESDDTACPRKRRNVQSVSKSCEKTETEEKQQDGLEPSAAVFDLTTCSYCNKRFGTISLYNKHRCTVEEGKTYDDYSLNLLCFCCGATLNSCSQFDEHMKTVHYDRAFHCYLCPEKFPDKKIRNKHTNTQHDTSCRFCHMDIPLWIINLHEAYHLGFGYPCHKCKKAYSSKRNLIYHNSTIHKKGVDTMVFCNLCLKSIKLKSFRSHMHSHDSNKCYFCKKEFNDKAGTEYHTLIYHGGAFSKLKCNDCNTRFLTKRQLEQHRKIGKCGNVKRIKKENTESCEEYC</sequence>
<dbReference type="InterPro" id="IPR036236">
    <property type="entry name" value="Znf_C2H2_sf"/>
</dbReference>
<evidence type="ECO:0000256" key="5">
    <source>
        <dbReference type="PROSITE-ProRule" id="PRU00042"/>
    </source>
</evidence>
<accession>E2C1X3</accession>
<dbReference type="SMART" id="SM00355">
    <property type="entry name" value="ZnF_C2H2"/>
    <property type="match status" value="9"/>
</dbReference>
<dbReference type="Gene3D" id="3.30.160.60">
    <property type="entry name" value="Classic Zinc Finger"/>
    <property type="match status" value="1"/>
</dbReference>
<name>E2C1X3_HARSA</name>
<keyword evidence="9" id="KW-1185">Reference proteome</keyword>
<feature type="region of interest" description="Disordered" evidence="6">
    <location>
        <begin position="27"/>
        <end position="66"/>
    </location>
</feature>
<dbReference type="Proteomes" id="UP000008237">
    <property type="component" value="Unassembled WGS sequence"/>
</dbReference>
<feature type="region of interest" description="Disordered" evidence="6">
    <location>
        <begin position="717"/>
        <end position="756"/>
    </location>
</feature>
<evidence type="ECO:0000259" key="7">
    <source>
        <dbReference type="PROSITE" id="PS50157"/>
    </source>
</evidence>
<feature type="region of interest" description="Disordered" evidence="6">
    <location>
        <begin position="85"/>
        <end position="110"/>
    </location>
</feature>
<evidence type="ECO:0000256" key="4">
    <source>
        <dbReference type="ARBA" id="ARBA00022833"/>
    </source>
</evidence>
<feature type="compositionally biased region" description="Polar residues" evidence="6">
    <location>
        <begin position="255"/>
        <end position="274"/>
    </location>
</feature>
<feature type="domain" description="C2H2-type" evidence="7">
    <location>
        <begin position="940"/>
        <end position="963"/>
    </location>
</feature>
<dbReference type="InterPro" id="IPR013087">
    <property type="entry name" value="Znf_C2H2_type"/>
</dbReference>
<organism evidence="9">
    <name type="scientific">Harpegnathos saltator</name>
    <name type="common">Jerdon's jumping ant</name>
    <dbReference type="NCBI Taxonomy" id="610380"/>
    <lineage>
        <taxon>Eukaryota</taxon>
        <taxon>Metazoa</taxon>
        <taxon>Ecdysozoa</taxon>
        <taxon>Arthropoda</taxon>
        <taxon>Hexapoda</taxon>
        <taxon>Insecta</taxon>
        <taxon>Pterygota</taxon>
        <taxon>Neoptera</taxon>
        <taxon>Endopterygota</taxon>
        <taxon>Hymenoptera</taxon>
        <taxon>Apocrita</taxon>
        <taxon>Aculeata</taxon>
        <taxon>Formicoidea</taxon>
        <taxon>Formicidae</taxon>
        <taxon>Ponerinae</taxon>
        <taxon>Ponerini</taxon>
        <taxon>Harpegnathos</taxon>
    </lineage>
</organism>
<feature type="region of interest" description="Disordered" evidence="6">
    <location>
        <begin position="537"/>
        <end position="582"/>
    </location>
</feature>
<dbReference type="GO" id="GO:0008270">
    <property type="term" value="F:zinc ion binding"/>
    <property type="evidence" value="ECO:0007669"/>
    <property type="project" value="UniProtKB-KW"/>
</dbReference>
<dbReference type="PANTHER" id="PTHR24379">
    <property type="entry name" value="KRAB AND ZINC FINGER DOMAIN-CONTAINING"/>
    <property type="match status" value="1"/>
</dbReference>
<feature type="region of interest" description="Disordered" evidence="6">
    <location>
        <begin position="140"/>
        <end position="166"/>
    </location>
</feature>
<keyword evidence="3 5" id="KW-0863">Zinc-finger</keyword>
<feature type="domain" description="C2H2-type" evidence="7">
    <location>
        <begin position="213"/>
        <end position="241"/>
    </location>
</feature>
<evidence type="ECO:0000256" key="2">
    <source>
        <dbReference type="ARBA" id="ARBA00022737"/>
    </source>
</evidence>
<dbReference type="EMBL" id="GL452008">
    <property type="protein sequence ID" value="EFN78085.1"/>
    <property type="molecule type" value="Genomic_DNA"/>
</dbReference>
<keyword evidence="1" id="KW-0479">Metal-binding</keyword>
<gene>
    <name evidence="8" type="ORF">EAI_14681</name>
</gene>
<evidence type="ECO:0000313" key="9">
    <source>
        <dbReference type="Proteomes" id="UP000008237"/>
    </source>
</evidence>